<dbReference type="SUPFAM" id="SSF143120">
    <property type="entry name" value="YefM-like"/>
    <property type="match status" value="1"/>
</dbReference>
<proteinExistence type="inferred from homology"/>
<dbReference type="RefSeq" id="WP_057877697.1">
    <property type="nucleotide sequence ID" value="NZ_JQCA01000024.1"/>
</dbReference>
<comment type="similarity">
    <text evidence="1 2">Belongs to the phD/YefM antitoxin family.</text>
</comment>
<dbReference type="STRING" id="616990.IV54_GL000853"/>
<evidence type="ECO:0000313" key="3">
    <source>
        <dbReference type="EMBL" id="KRO04827.1"/>
    </source>
</evidence>
<evidence type="ECO:0000313" key="4">
    <source>
        <dbReference type="Proteomes" id="UP000051906"/>
    </source>
</evidence>
<dbReference type="NCBIfam" id="TIGR01552">
    <property type="entry name" value="phd_fam"/>
    <property type="match status" value="1"/>
</dbReference>
<organism evidence="3 4">
    <name type="scientific">Levilactobacillus paucivorans</name>
    <dbReference type="NCBI Taxonomy" id="616990"/>
    <lineage>
        <taxon>Bacteria</taxon>
        <taxon>Bacillati</taxon>
        <taxon>Bacillota</taxon>
        <taxon>Bacilli</taxon>
        <taxon>Lactobacillales</taxon>
        <taxon>Lactobacillaceae</taxon>
        <taxon>Levilactobacillus</taxon>
    </lineage>
</organism>
<accession>A0A0R2LYY9</accession>
<dbReference type="InterPro" id="IPR036165">
    <property type="entry name" value="YefM-like_sf"/>
</dbReference>
<dbReference type="Proteomes" id="UP000051906">
    <property type="component" value="Unassembled WGS sequence"/>
</dbReference>
<reference evidence="3 4" key="1">
    <citation type="journal article" date="2015" name="Genome Announc.">
        <title>Expanding the biotechnology potential of lactobacilli through comparative genomics of 213 strains and associated genera.</title>
        <authorList>
            <person name="Sun Z."/>
            <person name="Harris H.M."/>
            <person name="McCann A."/>
            <person name="Guo C."/>
            <person name="Argimon S."/>
            <person name="Zhang W."/>
            <person name="Yang X."/>
            <person name="Jeffery I.B."/>
            <person name="Cooney J.C."/>
            <person name="Kagawa T.F."/>
            <person name="Liu W."/>
            <person name="Song Y."/>
            <person name="Salvetti E."/>
            <person name="Wrobel A."/>
            <person name="Rasinkangas P."/>
            <person name="Parkhill J."/>
            <person name="Rea M.C."/>
            <person name="O'Sullivan O."/>
            <person name="Ritari J."/>
            <person name="Douillard F.P."/>
            <person name="Paul Ross R."/>
            <person name="Yang R."/>
            <person name="Briner A.E."/>
            <person name="Felis G.E."/>
            <person name="de Vos W.M."/>
            <person name="Barrangou R."/>
            <person name="Klaenhammer T.R."/>
            <person name="Caufield P.W."/>
            <person name="Cui Y."/>
            <person name="Zhang H."/>
            <person name="O'Toole P.W."/>
        </authorList>
    </citation>
    <scope>NUCLEOTIDE SEQUENCE [LARGE SCALE GENOMIC DNA]</scope>
    <source>
        <strain evidence="3 4">DSM 22467</strain>
    </source>
</reference>
<comment type="caution">
    <text evidence="3">The sequence shown here is derived from an EMBL/GenBank/DDBJ whole genome shotgun (WGS) entry which is preliminary data.</text>
</comment>
<dbReference type="EMBL" id="JQCA01000024">
    <property type="protein sequence ID" value="KRO04827.1"/>
    <property type="molecule type" value="Genomic_DNA"/>
</dbReference>
<dbReference type="InterPro" id="IPR006442">
    <property type="entry name" value="Antitoxin_Phd/YefM"/>
</dbReference>
<dbReference type="Pfam" id="PF02604">
    <property type="entry name" value="PhdYeFM_antitox"/>
    <property type="match status" value="1"/>
</dbReference>
<dbReference type="AlphaFoldDB" id="A0A0R2LYY9"/>
<dbReference type="PATRIC" id="fig|616990.3.peg.928"/>
<evidence type="ECO:0000256" key="1">
    <source>
        <dbReference type="ARBA" id="ARBA00009981"/>
    </source>
</evidence>
<name>A0A0R2LYY9_9LACO</name>
<gene>
    <name evidence="3" type="ORF">IV54_GL000853</name>
</gene>
<dbReference type="OrthoDB" id="2427986at2"/>
<sequence>MDTYTPAKARKNLYRLLKDANRQKRPITIESASDDKTEAVVLVSKSDWDSIQETIDLGNVGVMAKVREREAKEDHGYADVDHIDWDSL</sequence>
<keyword evidence="4" id="KW-1185">Reference proteome</keyword>
<evidence type="ECO:0000256" key="2">
    <source>
        <dbReference type="RuleBase" id="RU362080"/>
    </source>
</evidence>
<dbReference type="Gene3D" id="3.40.1620.10">
    <property type="entry name" value="YefM-like domain"/>
    <property type="match status" value="1"/>
</dbReference>
<protein>
    <recommendedName>
        <fullName evidence="2">Antitoxin</fullName>
    </recommendedName>
</protein>
<comment type="function">
    <text evidence="2">Antitoxin component of a type II toxin-antitoxin (TA) system.</text>
</comment>